<accession>A0A0J9UJD6</accession>
<proteinExistence type="predicted"/>
<protein>
    <submittedName>
        <fullName evidence="1">Uncharacterized protein</fullName>
    </submittedName>
</protein>
<dbReference type="EMBL" id="DS231697">
    <property type="protein sequence ID" value="KNA98255.1"/>
    <property type="molecule type" value="Genomic_DNA"/>
</dbReference>
<evidence type="ECO:0000313" key="2">
    <source>
        <dbReference type="Proteomes" id="UP000009097"/>
    </source>
</evidence>
<evidence type="ECO:0000313" key="1">
    <source>
        <dbReference type="EMBL" id="KNA98255.1"/>
    </source>
</evidence>
<dbReference type="GeneID" id="28959077"/>
<dbReference type="RefSeq" id="XP_018236301.1">
    <property type="nucleotide sequence ID" value="XM_018398444.1"/>
</dbReference>
<reference evidence="1" key="2">
    <citation type="journal article" date="2010" name="Nature">
        <title>Comparative genomics reveals mobile pathogenicity chromosomes in Fusarium.</title>
        <authorList>
            <person name="Ma L.J."/>
            <person name="van der Does H.C."/>
            <person name="Borkovich K.A."/>
            <person name="Coleman J.J."/>
            <person name="Daboussi M.J."/>
            <person name="Di Pietro A."/>
            <person name="Dufresne M."/>
            <person name="Freitag M."/>
            <person name="Grabherr M."/>
            <person name="Henrissat B."/>
            <person name="Houterman P.M."/>
            <person name="Kang S."/>
            <person name="Shim W.B."/>
            <person name="Woloshuk C."/>
            <person name="Xie X."/>
            <person name="Xu J.R."/>
            <person name="Antoniw J."/>
            <person name="Baker S.E."/>
            <person name="Bluhm B.H."/>
            <person name="Breakspear A."/>
            <person name="Brown D.W."/>
            <person name="Butchko R.A."/>
            <person name="Chapman S."/>
            <person name="Coulson R."/>
            <person name="Coutinho P.M."/>
            <person name="Danchin E.G."/>
            <person name="Diener A."/>
            <person name="Gale L.R."/>
            <person name="Gardiner D.M."/>
            <person name="Goff S."/>
            <person name="Hammond-Kosack K.E."/>
            <person name="Hilburn K."/>
            <person name="Hua-Van A."/>
            <person name="Jonkers W."/>
            <person name="Kazan K."/>
            <person name="Kodira C.D."/>
            <person name="Koehrsen M."/>
            <person name="Kumar L."/>
            <person name="Lee Y.H."/>
            <person name="Li L."/>
            <person name="Manners J.M."/>
            <person name="Miranda-Saavedra D."/>
            <person name="Mukherjee M."/>
            <person name="Park G."/>
            <person name="Park J."/>
            <person name="Park S.Y."/>
            <person name="Proctor R.H."/>
            <person name="Regev A."/>
            <person name="Ruiz-Roldan M.C."/>
            <person name="Sain D."/>
            <person name="Sakthikumar S."/>
            <person name="Sykes S."/>
            <person name="Schwartz D.C."/>
            <person name="Turgeon B.G."/>
            <person name="Wapinski I."/>
            <person name="Yoder O."/>
            <person name="Young S."/>
            <person name="Zeng Q."/>
            <person name="Zhou S."/>
            <person name="Galagan J."/>
            <person name="Cuomo C.A."/>
            <person name="Kistler H.C."/>
            <person name="Rep M."/>
        </authorList>
    </citation>
    <scope>NUCLEOTIDE SEQUENCE [LARGE SCALE GENOMIC DNA]</scope>
    <source>
        <strain evidence="1">4287</strain>
    </source>
</reference>
<gene>
    <name evidence="1" type="ORF">FOXG_18371</name>
</gene>
<dbReference type="KEGG" id="fox:FOXG_18371"/>
<dbReference type="AlphaFoldDB" id="A0A0J9UJD6"/>
<organism evidence="1 2">
    <name type="scientific">Fusarium oxysporum f. sp. lycopersici (strain 4287 / CBS 123668 / FGSC 9935 / NRRL 34936)</name>
    <name type="common">Fusarium vascular wilt of tomato</name>
    <dbReference type="NCBI Taxonomy" id="426428"/>
    <lineage>
        <taxon>Eukaryota</taxon>
        <taxon>Fungi</taxon>
        <taxon>Dikarya</taxon>
        <taxon>Ascomycota</taxon>
        <taxon>Pezizomycotina</taxon>
        <taxon>Sordariomycetes</taxon>
        <taxon>Hypocreomycetidae</taxon>
        <taxon>Hypocreales</taxon>
        <taxon>Nectriaceae</taxon>
        <taxon>Fusarium</taxon>
        <taxon>Fusarium oxysporum species complex</taxon>
    </lineage>
</organism>
<dbReference type="Proteomes" id="UP000009097">
    <property type="component" value="Unassembled WGS sequence"/>
</dbReference>
<dbReference type="VEuPathDB" id="FungiDB:FOXG_18371"/>
<sequence length="96" mass="10444">MAGTRRQTLKQTSQQLVKIRALAPVPELRSIIVQILVTPVPGPKEILIIALNRADLIYTVKSITTLDKRVGEDLVEILDLRVDVGGCVAGFVQGGR</sequence>
<reference evidence="1" key="1">
    <citation type="submission" date="2007-04" db="EMBL/GenBank/DDBJ databases">
        <authorList>
            <consortium name="The Broad Institute Genome Sequencing Platform"/>
            <person name="Birren B."/>
            <person name="Lander E."/>
            <person name="Galagan J."/>
            <person name="Nusbaum C."/>
            <person name="Devon K."/>
            <person name="Ma L.-J."/>
            <person name="Jaffe D."/>
            <person name="Butler J."/>
            <person name="Alvarez P."/>
            <person name="Gnerre S."/>
            <person name="Grabherr M."/>
            <person name="Kleber M."/>
            <person name="Mauceli E."/>
            <person name="Brockman W."/>
            <person name="MacCallum I.A."/>
            <person name="Young S."/>
            <person name="LaButti K."/>
            <person name="DeCaprio D."/>
            <person name="Crawford M."/>
            <person name="Koehrsen M."/>
            <person name="Engels R."/>
            <person name="Montgomery P."/>
            <person name="Pearson M."/>
            <person name="Howarth C."/>
            <person name="Larson L."/>
            <person name="White J."/>
            <person name="O'Leary S."/>
            <person name="Kodira C."/>
            <person name="Zeng Q."/>
            <person name="Yandava C."/>
            <person name="Alvarado L."/>
            <person name="Kistler C."/>
            <person name="Shim W.-B."/>
            <person name="Kang S."/>
            <person name="Woloshuk C."/>
        </authorList>
    </citation>
    <scope>NUCLEOTIDE SEQUENCE</scope>
    <source>
        <strain evidence="1">4287</strain>
    </source>
</reference>
<name>A0A0J9UJD6_FUSO4</name>